<dbReference type="AlphaFoldDB" id="A0A8S9SYR2"/>
<gene>
    <name evidence="2" type="ORF">DA73_0400005560</name>
</gene>
<protein>
    <submittedName>
        <fullName evidence="2">Uncharacterized protein</fullName>
    </submittedName>
</protein>
<dbReference type="RefSeq" id="WP_050046390.1">
    <property type="nucleotide sequence ID" value="NZ_JHEG04000001.1"/>
</dbReference>
<evidence type="ECO:0000313" key="2">
    <source>
        <dbReference type="EMBL" id="KAF3884988.1"/>
    </source>
</evidence>
<accession>A0A8S9SYR2</accession>
<comment type="caution">
    <text evidence="2">The sequence shown here is derived from an EMBL/GenBank/DDBJ whole genome shotgun (WGS) entry which is preliminary data.</text>
</comment>
<dbReference type="EMBL" id="JHEG04000001">
    <property type="protein sequence ID" value="KAF3884988.1"/>
    <property type="molecule type" value="Genomic_DNA"/>
</dbReference>
<keyword evidence="3" id="KW-1185">Reference proteome</keyword>
<evidence type="ECO:0000256" key="1">
    <source>
        <dbReference type="SAM" id="SignalP"/>
    </source>
</evidence>
<organism evidence="2 3">
    <name type="scientific">Tolypothrix bouteillei VB521301</name>
    <dbReference type="NCBI Taxonomy" id="1479485"/>
    <lineage>
        <taxon>Bacteria</taxon>
        <taxon>Bacillati</taxon>
        <taxon>Cyanobacteriota</taxon>
        <taxon>Cyanophyceae</taxon>
        <taxon>Nostocales</taxon>
        <taxon>Tolypothrichaceae</taxon>
        <taxon>Tolypothrix</taxon>
    </lineage>
</organism>
<reference evidence="2" key="1">
    <citation type="journal article" date="2015" name="Genome Announc.">
        <title>Draft Genome Sequence of Tolypothrix boutellei Strain VB521301.</title>
        <authorList>
            <person name="Chandrababunaidu M.M."/>
            <person name="Singh D."/>
            <person name="Sen D."/>
            <person name="Bhan S."/>
            <person name="Das S."/>
            <person name="Gupta A."/>
            <person name="Adhikary S.P."/>
            <person name="Tripathy S."/>
        </authorList>
    </citation>
    <scope>NUCLEOTIDE SEQUENCE</scope>
    <source>
        <strain evidence="2">VB521301</strain>
    </source>
</reference>
<proteinExistence type="predicted"/>
<reference evidence="2" key="2">
    <citation type="submission" date="2019-11" db="EMBL/GenBank/DDBJ databases">
        <title>Improved Assembly of Tolypothrix boutellei genome.</title>
        <authorList>
            <person name="Sarangi A.N."/>
            <person name="Mukherjee M."/>
            <person name="Ghosh S."/>
            <person name="Singh D."/>
            <person name="Das A."/>
            <person name="Kant S."/>
            <person name="Prusty A."/>
            <person name="Tripathy S."/>
        </authorList>
    </citation>
    <scope>NUCLEOTIDE SEQUENCE</scope>
    <source>
        <strain evidence="2">VB521301</strain>
    </source>
</reference>
<dbReference type="OrthoDB" id="514474at2"/>
<keyword evidence="1" id="KW-0732">Signal</keyword>
<name>A0A8S9SYR2_9CYAN</name>
<sequence>MKRLIFGSLSALLLSTSTLPVFATEKTSVNRVESSNTQSSITQLEPLELVNLAYQGYFSQQGIPGYSDFLLAIRQKEISAEDIVQVAVNTRKVPSQALSDEEYLNAVKVKVDALANTADGSFN</sequence>
<feature type="chain" id="PRO_5035746263" evidence="1">
    <location>
        <begin position="24"/>
        <end position="123"/>
    </location>
</feature>
<dbReference type="Proteomes" id="UP000029738">
    <property type="component" value="Unassembled WGS sequence"/>
</dbReference>
<feature type="signal peptide" evidence="1">
    <location>
        <begin position="1"/>
        <end position="23"/>
    </location>
</feature>
<evidence type="ECO:0000313" key="3">
    <source>
        <dbReference type="Proteomes" id="UP000029738"/>
    </source>
</evidence>